<name>A0A1I3JDN9_9BACL</name>
<keyword evidence="8 9" id="KW-0472">Membrane</keyword>
<feature type="transmembrane region" description="Helical" evidence="9">
    <location>
        <begin position="152"/>
        <end position="173"/>
    </location>
</feature>
<dbReference type="Proteomes" id="UP000199545">
    <property type="component" value="Unassembled WGS sequence"/>
</dbReference>
<dbReference type="InterPro" id="IPR004685">
    <property type="entry name" value="Brnchd-chn_aa_trnsp_Livcs"/>
</dbReference>
<keyword evidence="4" id="KW-1003">Cell membrane</keyword>
<protein>
    <recommendedName>
        <fullName evidence="9">Branched-chain amino acid transport system carrier protein</fullName>
    </recommendedName>
</protein>
<feature type="transmembrane region" description="Helical" evidence="9">
    <location>
        <begin position="314"/>
        <end position="335"/>
    </location>
</feature>
<feature type="transmembrane region" description="Helical" evidence="9">
    <location>
        <begin position="273"/>
        <end position="293"/>
    </location>
</feature>
<dbReference type="GO" id="GO:0015820">
    <property type="term" value="P:L-leucine transport"/>
    <property type="evidence" value="ECO:0007669"/>
    <property type="project" value="TreeGrafter"/>
</dbReference>
<dbReference type="NCBIfam" id="TIGR00796">
    <property type="entry name" value="livcs"/>
    <property type="match status" value="1"/>
</dbReference>
<feature type="transmembrane region" description="Helical" evidence="9">
    <location>
        <begin position="9"/>
        <end position="28"/>
    </location>
</feature>
<feature type="transmembrane region" description="Helical" evidence="9">
    <location>
        <begin position="80"/>
        <end position="102"/>
    </location>
</feature>
<feature type="transmembrane region" description="Helical" evidence="9">
    <location>
        <begin position="233"/>
        <end position="253"/>
    </location>
</feature>
<keyword evidence="5 9" id="KW-0812">Transmembrane</keyword>
<comment type="function">
    <text evidence="9">Component of the transport system for branched-chain amino acids.</text>
</comment>
<feature type="transmembrane region" description="Helical" evidence="9">
    <location>
        <begin position="193"/>
        <end position="212"/>
    </location>
</feature>
<keyword evidence="3 9" id="KW-0813">Transport</keyword>
<feature type="transmembrane region" description="Helical" evidence="9">
    <location>
        <begin position="413"/>
        <end position="433"/>
    </location>
</feature>
<dbReference type="GO" id="GO:0015190">
    <property type="term" value="F:L-leucine transmembrane transporter activity"/>
    <property type="evidence" value="ECO:0007669"/>
    <property type="project" value="TreeGrafter"/>
</dbReference>
<evidence type="ECO:0000313" key="10">
    <source>
        <dbReference type="EMBL" id="SFI58240.1"/>
    </source>
</evidence>
<evidence type="ECO:0000256" key="7">
    <source>
        <dbReference type="ARBA" id="ARBA00022989"/>
    </source>
</evidence>
<dbReference type="STRING" id="46223.SAMN05421852_10130"/>
<dbReference type="GO" id="GO:0005886">
    <property type="term" value="C:plasma membrane"/>
    <property type="evidence" value="ECO:0007669"/>
    <property type="project" value="UniProtKB-SubCell"/>
</dbReference>
<dbReference type="GO" id="GO:0015188">
    <property type="term" value="F:L-isoleucine transmembrane transporter activity"/>
    <property type="evidence" value="ECO:0007669"/>
    <property type="project" value="TreeGrafter"/>
</dbReference>
<feature type="transmembrane region" description="Helical" evidence="9">
    <location>
        <begin position="122"/>
        <end position="140"/>
    </location>
</feature>
<organism evidence="10 11">
    <name type="scientific">Thermoflavimicrobium dichotomicum</name>
    <dbReference type="NCBI Taxonomy" id="46223"/>
    <lineage>
        <taxon>Bacteria</taxon>
        <taxon>Bacillati</taxon>
        <taxon>Bacillota</taxon>
        <taxon>Bacilli</taxon>
        <taxon>Bacillales</taxon>
        <taxon>Thermoactinomycetaceae</taxon>
        <taxon>Thermoflavimicrobium</taxon>
    </lineage>
</organism>
<evidence type="ECO:0000256" key="1">
    <source>
        <dbReference type="ARBA" id="ARBA00004651"/>
    </source>
</evidence>
<keyword evidence="7 9" id="KW-1133">Transmembrane helix</keyword>
<comment type="similarity">
    <text evidence="2 9">Belongs to the branched chain amino acid transporter family.</text>
</comment>
<keyword evidence="11" id="KW-1185">Reference proteome</keyword>
<feature type="transmembrane region" description="Helical" evidence="9">
    <location>
        <begin position="40"/>
        <end position="64"/>
    </location>
</feature>
<sequence length="445" mass="47708">MKEQSENNVLSIGLMLFALFFGAGNLIFPPFLGQAAGDHFWTAILGFLITGVGLPLLGVVAVAYSGGSLQTIAGKIHPKFGIFFTFLVYLVIGPLFALPRTGTVSFELMSGFLPDSLKGENWPLIVYTFLYFAVTLWLSINPSKLVDIIGKILTPILFIAITLLFIKGLITPIGDFGQPTELYAKHSFFKGFVEGYLTMDTLGALVFGIVVVQAVKERGVTDPKQISFNTVKAGIIAALGLAFVYLVLGYLGATSQSLGSAENGGQILSKVSYHLFGGAGAILLSVVVTLACLTTSIGLSTACAQYFSERIPKASYNMMLIITIGFSLVVANFGLTQLISFSVPVLVAVYPVAIALIFLSFLDRVFRGYSQVYICTIMATALVSVVDGLKAAHLEPGSSIMNLYGQLPLFNEGMGWLIPAVAGMLFGYLWGLLKHSSSMDKVMES</sequence>
<evidence type="ECO:0000313" key="11">
    <source>
        <dbReference type="Proteomes" id="UP000199545"/>
    </source>
</evidence>
<dbReference type="PANTHER" id="PTHR30588">
    <property type="entry name" value="BRANCHED-CHAIN AMINO ACID TRANSPORT SYSTEM 2 CARRIER PROTEIN"/>
    <property type="match status" value="1"/>
</dbReference>
<dbReference type="RefSeq" id="WP_093226944.1">
    <property type="nucleotide sequence ID" value="NZ_FORR01000001.1"/>
</dbReference>
<dbReference type="AlphaFoldDB" id="A0A1I3JDN9"/>
<dbReference type="OrthoDB" id="9783920at2"/>
<proteinExistence type="inferred from homology"/>
<evidence type="ECO:0000256" key="9">
    <source>
        <dbReference type="RuleBase" id="RU362122"/>
    </source>
</evidence>
<evidence type="ECO:0000256" key="4">
    <source>
        <dbReference type="ARBA" id="ARBA00022475"/>
    </source>
</evidence>
<evidence type="ECO:0000256" key="8">
    <source>
        <dbReference type="ARBA" id="ARBA00023136"/>
    </source>
</evidence>
<dbReference type="EMBL" id="FORR01000001">
    <property type="protein sequence ID" value="SFI58240.1"/>
    <property type="molecule type" value="Genomic_DNA"/>
</dbReference>
<feature type="transmembrane region" description="Helical" evidence="9">
    <location>
        <begin position="373"/>
        <end position="393"/>
    </location>
</feature>
<dbReference type="PANTHER" id="PTHR30588:SF8">
    <property type="entry name" value="BRANCHED-CHAIN AMINO ACID PERMEASE BRAB"/>
    <property type="match status" value="1"/>
</dbReference>
<comment type="subcellular location">
    <subcellularLocation>
        <location evidence="1 9">Cell membrane</location>
        <topology evidence="1 9">Multi-pass membrane protein</topology>
    </subcellularLocation>
</comment>
<evidence type="ECO:0000256" key="6">
    <source>
        <dbReference type="ARBA" id="ARBA00022970"/>
    </source>
</evidence>
<accession>A0A1I3JDN9</accession>
<dbReference type="Pfam" id="PF05525">
    <property type="entry name" value="Branch_AA_trans"/>
    <property type="match status" value="1"/>
</dbReference>
<keyword evidence="6 9" id="KW-0029">Amino-acid transport</keyword>
<evidence type="ECO:0000256" key="2">
    <source>
        <dbReference type="ARBA" id="ARBA00008540"/>
    </source>
</evidence>
<dbReference type="GO" id="GO:0005304">
    <property type="term" value="F:L-valine transmembrane transporter activity"/>
    <property type="evidence" value="ECO:0007669"/>
    <property type="project" value="TreeGrafter"/>
</dbReference>
<gene>
    <name evidence="10" type="ORF">SAMN05421852_10130</name>
</gene>
<evidence type="ECO:0000256" key="5">
    <source>
        <dbReference type="ARBA" id="ARBA00022692"/>
    </source>
</evidence>
<dbReference type="GO" id="GO:0015818">
    <property type="term" value="P:isoleucine transport"/>
    <property type="evidence" value="ECO:0007669"/>
    <property type="project" value="TreeGrafter"/>
</dbReference>
<reference evidence="10 11" key="1">
    <citation type="submission" date="2016-10" db="EMBL/GenBank/DDBJ databases">
        <authorList>
            <person name="de Groot N.N."/>
        </authorList>
    </citation>
    <scope>NUCLEOTIDE SEQUENCE [LARGE SCALE GENOMIC DNA]</scope>
    <source>
        <strain evidence="10 11">DSM 44778</strain>
    </source>
</reference>
<evidence type="ECO:0000256" key="3">
    <source>
        <dbReference type="ARBA" id="ARBA00022448"/>
    </source>
</evidence>
<feature type="transmembrane region" description="Helical" evidence="9">
    <location>
        <begin position="341"/>
        <end position="361"/>
    </location>
</feature>